<comment type="caution">
    <text evidence="3">The sequence shown here is derived from an EMBL/GenBank/DDBJ whole genome shotgun (WGS) entry which is preliminary data.</text>
</comment>
<protein>
    <submittedName>
        <fullName evidence="3">WxL domain-containing protein</fullName>
    </submittedName>
</protein>
<evidence type="ECO:0000313" key="4">
    <source>
        <dbReference type="Proteomes" id="UP001551482"/>
    </source>
</evidence>
<dbReference type="EMBL" id="JBEZFP010000227">
    <property type="protein sequence ID" value="MEU8140024.1"/>
    <property type="molecule type" value="Genomic_DNA"/>
</dbReference>
<dbReference type="Pfam" id="PF13731">
    <property type="entry name" value="WxL"/>
    <property type="match status" value="1"/>
</dbReference>
<feature type="domain" description="WxL" evidence="2">
    <location>
        <begin position="382"/>
        <end position="527"/>
    </location>
</feature>
<evidence type="ECO:0000259" key="2">
    <source>
        <dbReference type="Pfam" id="PF13731"/>
    </source>
</evidence>
<evidence type="ECO:0000256" key="1">
    <source>
        <dbReference type="SAM" id="SignalP"/>
    </source>
</evidence>
<keyword evidence="4" id="KW-1185">Reference proteome</keyword>
<proteinExistence type="predicted"/>
<feature type="chain" id="PRO_5046161271" evidence="1">
    <location>
        <begin position="22"/>
        <end position="528"/>
    </location>
</feature>
<reference evidence="3 4" key="1">
    <citation type="submission" date="2024-06" db="EMBL/GenBank/DDBJ databases">
        <title>The Natural Products Discovery Center: Release of the First 8490 Sequenced Strains for Exploring Actinobacteria Biosynthetic Diversity.</title>
        <authorList>
            <person name="Kalkreuter E."/>
            <person name="Kautsar S.A."/>
            <person name="Yang D."/>
            <person name="Bader C.D."/>
            <person name="Teijaro C.N."/>
            <person name="Fluegel L."/>
            <person name="Davis C.M."/>
            <person name="Simpson J.R."/>
            <person name="Lauterbach L."/>
            <person name="Steele A.D."/>
            <person name="Gui C."/>
            <person name="Meng S."/>
            <person name="Li G."/>
            <person name="Viehrig K."/>
            <person name="Ye F."/>
            <person name="Su P."/>
            <person name="Kiefer A.F."/>
            <person name="Nichols A."/>
            <person name="Cepeda A.J."/>
            <person name="Yan W."/>
            <person name="Fan B."/>
            <person name="Jiang Y."/>
            <person name="Adhikari A."/>
            <person name="Zheng C.-J."/>
            <person name="Schuster L."/>
            <person name="Cowan T.M."/>
            <person name="Smanski M.J."/>
            <person name="Chevrette M.G."/>
            <person name="De Carvalho L.P.S."/>
            <person name="Shen B."/>
        </authorList>
    </citation>
    <scope>NUCLEOTIDE SEQUENCE [LARGE SCALE GENOMIC DNA]</scope>
    <source>
        <strain evidence="3 4">NPDC048946</strain>
    </source>
</reference>
<dbReference type="RefSeq" id="WP_358364737.1">
    <property type="nucleotide sequence ID" value="NZ_JBEZFP010000227.1"/>
</dbReference>
<evidence type="ECO:0000313" key="3">
    <source>
        <dbReference type="EMBL" id="MEU8140024.1"/>
    </source>
</evidence>
<dbReference type="Proteomes" id="UP001551482">
    <property type="component" value="Unassembled WGS sequence"/>
</dbReference>
<dbReference type="InterPro" id="IPR027994">
    <property type="entry name" value="WxL_dom"/>
</dbReference>
<gene>
    <name evidence="3" type="ORF">AB0C36_41850</name>
</gene>
<keyword evidence="1" id="KW-0732">Signal</keyword>
<accession>A0ABV3DW96</accession>
<feature type="signal peptide" evidence="1">
    <location>
        <begin position="1"/>
        <end position="21"/>
    </location>
</feature>
<sequence>MATGVLALAGAIVSTAPAANAQETTWTSKCVNQIATGLDIPPSETKVDVTVSPVKDVYTVGDLVTVSWKWKSYSKVPNAGLPAIPKDSTKPVGNLELTGAQTGTVTVEGPRLNPEAPVGTDLILSDMTGTFTLNAAGTVNLAPKNHRTFTFIEAIGIDAETRCEPLGAAPGTVATLTVQDGQSSGPSLTAPSGEVRPGATIDLSGADYTPNATPHLTLCDAAGNACQTSGFATHTLVVDSAGKLTGTATVSPSASEGPHVVQVTDGTAAGKATITLKNFVPDGPPRAFLSTSSGPLGTVVTVTAENLPPNSNINISALDADQFDLEGFVNLTSLPDGTIPPTEFTVTDPWTSFIRVRAGTDDSIAAILPFHIASAQGTQEPTVTLAPGTLSMSQAGTGIDFGSVTLNGEAQTVEAVLNQVTVTDARGGNLGWSLTGAMTDLVAANGTDKIPAGNLVWTPSCAATPGSLDEVANGTAGPLGSAAAVLCSVAADGGTTGGKFTADAQITLTTPQFAAAGAYSGTLTLTLI</sequence>
<organism evidence="3 4">
    <name type="scientific">Streptodolium elevatio</name>
    <dbReference type="NCBI Taxonomy" id="3157996"/>
    <lineage>
        <taxon>Bacteria</taxon>
        <taxon>Bacillati</taxon>
        <taxon>Actinomycetota</taxon>
        <taxon>Actinomycetes</taxon>
        <taxon>Kitasatosporales</taxon>
        <taxon>Streptomycetaceae</taxon>
        <taxon>Streptodolium</taxon>
    </lineage>
</organism>
<name>A0ABV3DW96_9ACTN</name>